<gene>
    <name evidence="1" type="ORF">EHW97_05880</name>
</gene>
<dbReference type="EMBL" id="RQJX01000005">
    <property type="protein sequence ID" value="RQN08777.1"/>
    <property type="molecule type" value="Genomic_DNA"/>
</dbReference>
<proteinExistence type="predicted"/>
<name>A0A3N6ZNY4_9ACTN</name>
<accession>A0A3N6ZNY4</accession>
<reference evidence="1 2" key="1">
    <citation type="submission" date="2018-11" db="EMBL/GenBank/DDBJ databases">
        <authorList>
            <person name="Li F."/>
        </authorList>
    </citation>
    <scope>NUCLEOTIDE SEQUENCE [LARGE SCALE GENOMIC DNA]</scope>
    <source>
        <strain evidence="1 2">YS17T</strain>
    </source>
</reference>
<protein>
    <submittedName>
        <fullName evidence="1">Uncharacterized protein</fullName>
    </submittedName>
</protein>
<organism evidence="1 2">
    <name type="scientific">Aeromicrobium camelliae</name>
    <dbReference type="NCBI Taxonomy" id="1538144"/>
    <lineage>
        <taxon>Bacteria</taxon>
        <taxon>Bacillati</taxon>
        <taxon>Actinomycetota</taxon>
        <taxon>Actinomycetes</taxon>
        <taxon>Propionibacteriales</taxon>
        <taxon>Nocardioidaceae</taxon>
        <taxon>Aeromicrobium</taxon>
    </lineage>
</organism>
<evidence type="ECO:0000313" key="2">
    <source>
        <dbReference type="Proteomes" id="UP000275225"/>
    </source>
</evidence>
<dbReference type="Proteomes" id="UP000275225">
    <property type="component" value="Unassembled WGS sequence"/>
</dbReference>
<sequence length="121" mass="12993">MSRLCEVRGCDQRADDLFTSSEAGSPLVEWQVCAFHLQTLSEGGRALISTGRDALVVGVGLPVEVMDVRVVDSEFGSPVVTLTLGREDVEEDELKLQMTPAQARFLCERLNGEAPGGGESP</sequence>
<keyword evidence="2" id="KW-1185">Reference proteome</keyword>
<comment type="caution">
    <text evidence="1">The sequence shown here is derived from an EMBL/GenBank/DDBJ whole genome shotgun (WGS) entry which is preliminary data.</text>
</comment>
<dbReference type="AlphaFoldDB" id="A0A3N6ZNY4"/>
<dbReference type="RefSeq" id="WP_124236233.1">
    <property type="nucleotide sequence ID" value="NZ_JBHUFI010000003.1"/>
</dbReference>
<evidence type="ECO:0000313" key="1">
    <source>
        <dbReference type="EMBL" id="RQN08777.1"/>
    </source>
</evidence>